<dbReference type="WBParaSite" id="SRAE_2000307200.1">
    <property type="protein sequence ID" value="SRAE_2000307200.1"/>
    <property type="gene ID" value="WBGene00263292"/>
</dbReference>
<feature type="active site" description="Tele-AMP-histidine intermediate" evidence="1">
    <location>
        <position position="145"/>
    </location>
</feature>
<dbReference type="SUPFAM" id="SSF54197">
    <property type="entry name" value="HIT-like"/>
    <property type="match status" value="1"/>
</dbReference>
<dbReference type="Gene3D" id="3.30.428.10">
    <property type="entry name" value="HIT-like"/>
    <property type="match status" value="1"/>
</dbReference>
<accession>A0A090LLJ2</accession>
<dbReference type="AlphaFoldDB" id="A0A090LLJ2"/>
<dbReference type="EMBL" id="LN609529">
    <property type="protein sequence ID" value="CEF68415.1"/>
    <property type="molecule type" value="Genomic_DNA"/>
</dbReference>
<dbReference type="FunFam" id="3.30.428.10:FF:000005">
    <property type="entry name" value="Histidine triad nucleotide-binding protein 1"/>
    <property type="match status" value="1"/>
</dbReference>
<dbReference type="CTD" id="36380785"/>
<dbReference type="OrthoDB" id="672793at2759"/>
<dbReference type="WormBase" id="SRAE_2000307200">
    <property type="protein sequence ID" value="SRP04427"/>
    <property type="gene ID" value="WBGene00263292"/>
</dbReference>
<dbReference type="Proteomes" id="UP000035682">
    <property type="component" value="Unplaced"/>
</dbReference>
<feature type="short sequence motif" description="Histidine triad motif" evidence="2 3">
    <location>
        <begin position="143"/>
        <end position="147"/>
    </location>
</feature>
<evidence type="ECO:0000256" key="2">
    <source>
        <dbReference type="PIRSR" id="PIRSR601310-3"/>
    </source>
</evidence>
<dbReference type="eggNOG" id="KOG3275">
    <property type="taxonomic scope" value="Eukaryota"/>
</dbReference>
<dbReference type="CDD" id="cd01276">
    <property type="entry name" value="PKCI_related"/>
    <property type="match status" value="1"/>
</dbReference>
<dbReference type="OMA" id="FRMVVNN"/>
<name>A0A090LLJ2_STRRB</name>
<dbReference type="GeneID" id="36380785"/>
<dbReference type="RefSeq" id="XP_024507615.1">
    <property type="nucleotide sequence ID" value="XM_024654222.1"/>
</dbReference>
<keyword evidence="6" id="KW-1185">Reference proteome</keyword>
<evidence type="ECO:0000313" key="5">
    <source>
        <dbReference type="EMBL" id="CEF68415.1"/>
    </source>
</evidence>
<dbReference type="InterPro" id="IPR011146">
    <property type="entry name" value="HIT-like"/>
</dbReference>
<dbReference type="InterPro" id="IPR019808">
    <property type="entry name" value="Histidine_triad_CS"/>
</dbReference>
<dbReference type="PANTHER" id="PTHR23089">
    <property type="entry name" value="HISTIDINE TRIAD HIT PROTEIN"/>
    <property type="match status" value="1"/>
</dbReference>
<dbReference type="PRINTS" id="PR00332">
    <property type="entry name" value="HISTRIAD"/>
</dbReference>
<gene>
    <name evidence="5 7 8" type="ORF">SRAE_2000307200</name>
</gene>
<evidence type="ECO:0000256" key="3">
    <source>
        <dbReference type="PROSITE-ProRule" id="PRU00464"/>
    </source>
</evidence>
<dbReference type="Pfam" id="PF01230">
    <property type="entry name" value="HIT"/>
    <property type="match status" value="1"/>
</dbReference>
<evidence type="ECO:0000256" key="1">
    <source>
        <dbReference type="PIRSR" id="PIRSR601310-1"/>
    </source>
</evidence>
<evidence type="ECO:0000313" key="7">
    <source>
        <dbReference type="WBParaSite" id="SRAE_2000307200.1"/>
    </source>
</evidence>
<dbReference type="InterPro" id="IPR001310">
    <property type="entry name" value="Histidine_triad_HIT"/>
</dbReference>
<feature type="domain" description="HIT" evidence="4">
    <location>
        <begin position="51"/>
        <end position="159"/>
    </location>
</feature>
<protein>
    <submittedName>
        <fullName evidence="5 7">Histidine triad nucleotide-binding protein 1</fullName>
    </submittedName>
</protein>
<dbReference type="STRING" id="34506.A0A090LLJ2"/>
<organism evidence="5">
    <name type="scientific">Strongyloides ratti</name>
    <name type="common">Parasitic roundworm</name>
    <dbReference type="NCBI Taxonomy" id="34506"/>
    <lineage>
        <taxon>Eukaryota</taxon>
        <taxon>Metazoa</taxon>
        <taxon>Ecdysozoa</taxon>
        <taxon>Nematoda</taxon>
        <taxon>Chromadorea</taxon>
        <taxon>Rhabditida</taxon>
        <taxon>Tylenchina</taxon>
        <taxon>Panagrolaimomorpha</taxon>
        <taxon>Strongyloidoidea</taxon>
        <taxon>Strongyloididae</taxon>
        <taxon>Strongyloides</taxon>
    </lineage>
</organism>
<evidence type="ECO:0000313" key="8">
    <source>
        <dbReference type="WormBase" id="SRAE_2000307200"/>
    </source>
</evidence>
<reference evidence="7" key="2">
    <citation type="submission" date="2020-12" db="UniProtKB">
        <authorList>
            <consortium name="WormBaseParasite"/>
        </authorList>
    </citation>
    <scope>IDENTIFICATION</scope>
</reference>
<sequence>MVFYNIKDIFDDFGVTIKNYYIIECLQSKKAMTSEIEKAQTASAETQQETIFDKIIRKEIPAKIIHEDDDTLVFYDVAPQAPVHFLVIPKQRISMLEKVKSGDENILGKLMITAAKCASELGLKDGYRVVVNNGKHGCQSVYHLHLHVLGGRQLGWPPV</sequence>
<proteinExistence type="predicted"/>
<evidence type="ECO:0000259" key="4">
    <source>
        <dbReference type="PROSITE" id="PS51084"/>
    </source>
</evidence>
<evidence type="ECO:0000313" key="6">
    <source>
        <dbReference type="Proteomes" id="UP000035682"/>
    </source>
</evidence>
<dbReference type="PROSITE" id="PS00892">
    <property type="entry name" value="HIT_1"/>
    <property type="match status" value="1"/>
</dbReference>
<dbReference type="InterPro" id="IPR036265">
    <property type="entry name" value="HIT-like_sf"/>
</dbReference>
<reference evidence="5 6" key="1">
    <citation type="submission" date="2014-09" db="EMBL/GenBank/DDBJ databases">
        <authorList>
            <person name="Martin A.A."/>
        </authorList>
    </citation>
    <scope>NUCLEOTIDE SEQUENCE</scope>
    <source>
        <strain evidence="6">ED321</strain>
        <strain evidence="5">ED321 Heterogonic</strain>
    </source>
</reference>
<dbReference type="GO" id="GO:0003824">
    <property type="term" value="F:catalytic activity"/>
    <property type="evidence" value="ECO:0007669"/>
    <property type="project" value="InterPro"/>
</dbReference>
<dbReference type="PROSITE" id="PS51084">
    <property type="entry name" value="HIT_2"/>
    <property type="match status" value="1"/>
</dbReference>